<proteinExistence type="inferred from homology"/>
<dbReference type="InterPro" id="IPR002081">
    <property type="entry name" value="Cryptochrome/DNA_photolyase_1"/>
</dbReference>
<dbReference type="SUPFAM" id="SSF52425">
    <property type="entry name" value="Cryptochrome/photolyase, N-terminal domain"/>
    <property type="match status" value="1"/>
</dbReference>
<accession>A0ABP7UH67</accession>
<comment type="cofactor">
    <cofactor evidence="2">
        <name>FAD</name>
        <dbReference type="ChEBI" id="CHEBI:57692"/>
    </cofactor>
</comment>
<keyword evidence="3 6" id="KW-0285">Flavoprotein</keyword>
<organism evidence="8 9">
    <name type="scientific">Sphingomonas rosea</name>
    <dbReference type="NCBI Taxonomy" id="335605"/>
    <lineage>
        <taxon>Bacteria</taxon>
        <taxon>Pseudomonadati</taxon>
        <taxon>Pseudomonadota</taxon>
        <taxon>Alphaproteobacteria</taxon>
        <taxon>Sphingomonadales</taxon>
        <taxon>Sphingomonadaceae</taxon>
        <taxon>Sphingomonas</taxon>
    </lineage>
</organism>
<dbReference type="InterPro" id="IPR006050">
    <property type="entry name" value="DNA_photolyase_N"/>
</dbReference>
<comment type="caution">
    <text evidence="8">The sequence shown here is derived from an EMBL/GenBank/DDBJ whole genome shotgun (WGS) entry which is preliminary data.</text>
</comment>
<name>A0ABP7UH67_9SPHN</name>
<dbReference type="PROSITE" id="PS00394">
    <property type="entry name" value="DNA_PHOTOLYASES_1_1"/>
    <property type="match status" value="1"/>
</dbReference>
<dbReference type="EMBL" id="BAABBR010000001">
    <property type="protein sequence ID" value="GAA4043335.1"/>
    <property type="molecule type" value="Genomic_DNA"/>
</dbReference>
<dbReference type="PANTHER" id="PTHR11455:SF9">
    <property type="entry name" value="CRYPTOCHROME CIRCADIAN CLOCK 5 ISOFORM X1"/>
    <property type="match status" value="1"/>
</dbReference>
<dbReference type="Gene3D" id="3.40.50.620">
    <property type="entry name" value="HUPs"/>
    <property type="match status" value="1"/>
</dbReference>
<evidence type="ECO:0000256" key="6">
    <source>
        <dbReference type="RuleBase" id="RU004182"/>
    </source>
</evidence>
<dbReference type="RefSeq" id="WP_344697499.1">
    <property type="nucleotide sequence ID" value="NZ_BAABBR010000001.1"/>
</dbReference>
<dbReference type="InterPro" id="IPR005101">
    <property type="entry name" value="Cryptochr/Photolyase_FAD-bd"/>
</dbReference>
<reference evidence="9" key="1">
    <citation type="journal article" date="2019" name="Int. J. Syst. Evol. Microbiol.">
        <title>The Global Catalogue of Microorganisms (GCM) 10K type strain sequencing project: providing services to taxonomists for standard genome sequencing and annotation.</title>
        <authorList>
            <consortium name="The Broad Institute Genomics Platform"/>
            <consortium name="The Broad Institute Genome Sequencing Center for Infectious Disease"/>
            <person name="Wu L."/>
            <person name="Ma J."/>
        </authorList>
    </citation>
    <scope>NUCLEOTIDE SEQUENCE [LARGE SCALE GENOMIC DNA]</scope>
    <source>
        <strain evidence="9">JCM 17564</strain>
    </source>
</reference>
<dbReference type="InterPro" id="IPR036155">
    <property type="entry name" value="Crypto/Photolyase_N_sf"/>
</dbReference>
<dbReference type="Gene3D" id="1.25.40.80">
    <property type="match status" value="1"/>
</dbReference>
<evidence type="ECO:0000256" key="5">
    <source>
        <dbReference type="ARBA" id="ARBA00022991"/>
    </source>
</evidence>
<feature type="domain" description="Photolyase/cryptochrome alpha/beta" evidence="7">
    <location>
        <begin position="3"/>
        <end position="124"/>
    </location>
</feature>
<dbReference type="SUPFAM" id="SSF48173">
    <property type="entry name" value="Cryptochrome/photolyase FAD-binding domain"/>
    <property type="match status" value="1"/>
</dbReference>
<dbReference type="Gene3D" id="1.10.579.10">
    <property type="entry name" value="DNA Cyclobutane Dipyrimidine Photolyase, subunit A, domain 3"/>
    <property type="match status" value="1"/>
</dbReference>
<dbReference type="Pfam" id="PF03441">
    <property type="entry name" value="FAD_binding_7"/>
    <property type="match status" value="1"/>
</dbReference>
<evidence type="ECO:0000256" key="4">
    <source>
        <dbReference type="ARBA" id="ARBA00022827"/>
    </source>
</evidence>
<evidence type="ECO:0000256" key="3">
    <source>
        <dbReference type="ARBA" id="ARBA00022630"/>
    </source>
</evidence>
<sequence length="452" mass="50687">MASPQLVWFRQDLRTADHPALTAAAACGPVVGLYVLDDETPGEWKLGGASRWWLHHSLAALSAELEALGSVLILRRGRASRVVPEVAKEMGAGGIHANRHYEPWWREAECEKGDFAILHEGDVLHEPDDIRSGSGKPFKIYGPFYRALHPHFPPAAPLPAPKLEKPAKLPKSDRLADWDLLPSKPDWSGGFSDWQPGTKGAHKQLDRFVVHAGDYGAKRDLPAIDATSRLSPHLHHGEVTPRQVWHALGRKGGDKFHRELAWRDFSRSMTLADPDIGSKSQRPLGLKTRHGKAADADFIAWTKGQTGYPLVDAGMRQLWQSGWMHNRARLVTSSFLVKHLLIDWWRGAQWFWDCLVDADYANNSQNWQWIAGTGFDSQPFYRIMAPLAQSEKFDAADYIRQWVPELAHLSDADIHDPWGRGVAPKGYAQPLIGHKEARERALQAFKERSTAA</sequence>
<protein>
    <submittedName>
        <fullName evidence="8">Deoxyribodipyrimidine photo-lyase</fullName>
    </submittedName>
</protein>
<dbReference type="InterPro" id="IPR018394">
    <property type="entry name" value="DNA_photolyase_1_CS_C"/>
</dbReference>
<dbReference type="PRINTS" id="PR00147">
    <property type="entry name" value="DNAPHOTLYASE"/>
</dbReference>
<dbReference type="Pfam" id="PF00875">
    <property type="entry name" value="DNA_photolyase"/>
    <property type="match status" value="1"/>
</dbReference>
<evidence type="ECO:0000256" key="1">
    <source>
        <dbReference type="ARBA" id="ARBA00001932"/>
    </source>
</evidence>
<dbReference type="InterPro" id="IPR036134">
    <property type="entry name" value="Crypto/Photolyase_FAD-like_sf"/>
</dbReference>
<dbReference type="Proteomes" id="UP001424459">
    <property type="component" value="Unassembled WGS sequence"/>
</dbReference>
<comment type="similarity">
    <text evidence="6">Belongs to the DNA photolyase family.</text>
</comment>
<evidence type="ECO:0000313" key="8">
    <source>
        <dbReference type="EMBL" id="GAA4043335.1"/>
    </source>
</evidence>
<comment type="cofactor">
    <cofactor evidence="1">
        <name>(6R)-5,10-methylene-5,6,7,8-tetrahydrofolate</name>
        <dbReference type="ChEBI" id="CHEBI:15636"/>
    </cofactor>
</comment>
<dbReference type="PANTHER" id="PTHR11455">
    <property type="entry name" value="CRYPTOCHROME"/>
    <property type="match status" value="1"/>
</dbReference>
<dbReference type="InterPro" id="IPR014729">
    <property type="entry name" value="Rossmann-like_a/b/a_fold"/>
</dbReference>
<keyword evidence="9" id="KW-1185">Reference proteome</keyword>
<evidence type="ECO:0000313" key="9">
    <source>
        <dbReference type="Proteomes" id="UP001424459"/>
    </source>
</evidence>
<evidence type="ECO:0000259" key="7">
    <source>
        <dbReference type="PROSITE" id="PS51645"/>
    </source>
</evidence>
<keyword evidence="4 6" id="KW-0274">FAD</keyword>
<keyword evidence="5 6" id="KW-0157">Chromophore</keyword>
<gene>
    <name evidence="8" type="ORF">GCM10022281_25700</name>
</gene>
<evidence type="ECO:0000256" key="2">
    <source>
        <dbReference type="ARBA" id="ARBA00001974"/>
    </source>
</evidence>
<dbReference type="PROSITE" id="PS51645">
    <property type="entry name" value="PHR_CRY_ALPHA_BETA"/>
    <property type="match status" value="1"/>
</dbReference>